<protein>
    <submittedName>
        <fullName evidence="1">Uncharacterized protein</fullName>
    </submittedName>
</protein>
<dbReference type="Proteomes" id="UP001201812">
    <property type="component" value="Unassembled WGS sequence"/>
</dbReference>
<name>A0AAD4NEY9_9BILA</name>
<gene>
    <name evidence="1" type="ORF">DdX_04084</name>
</gene>
<dbReference type="EMBL" id="JAKKPZ010000003">
    <property type="protein sequence ID" value="KAI1723903.1"/>
    <property type="molecule type" value="Genomic_DNA"/>
</dbReference>
<accession>A0AAD4NEY9</accession>
<reference evidence="1" key="1">
    <citation type="submission" date="2022-01" db="EMBL/GenBank/DDBJ databases">
        <title>Genome Sequence Resource for Two Populations of Ditylenchus destructor, the Migratory Endoparasitic Phytonematode.</title>
        <authorList>
            <person name="Zhang H."/>
            <person name="Lin R."/>
            <person name="Xie B."/>
        </authorList>
    </citation>
    <scope>NUCLEOTIDE SEQUENCE</scope>
    <source>
        <strain evidence="1">BazhouSP</strain>
    </source>
</reference>
<evidence type="ECO:0000313" key="1">
    <source>
        <dbReference type="EMBL" id="KAI1723903.1"/>
    </source>
</evidence>
<organism evidence="1 2">
    <name type="scientific">Ditylenchus destructor</name>
    <dbReference type="NCBI Taxonomy" id="166010"/>
    <lineage>
        <taxon>Eukaryota</taxon>
        <taxon>Metazoa</taxon>
        <taxon>Ecdysozoa</taxon>
        <taxon>Nematoda</taxon>
        <taxon>Chromadorea</taxon>
        <taxon>Rhabditida</taxon>
        <taxon>Tylenchina</taxon>
        <taxon>Tylenchomorpha</taxon>
        <taxon>Sphaerularioidea</taxon>
        <taxon>Anguinidae</taxon>
        <taxon>Anguininae</taxon>
        <taxon>Ditylenchus</taxon>
    </lineage>
</organism>
<proteinExistence type="predicted"/>
<keyword evidence="2" id="KW-1185">Reference proteome</keyword>
<dbReference type="AlphaFoldDB" id="A0AAD4NEY9"/>
<evidence type="ECO:0000313" key="2">
    <source>
        <dbReference type="Proteomes" id="UP001201812"/>
    </source>
</evidence>
<comment type="caution">
    <text evidence="1">The sequence shown here is derived from an EMBL/GenBank/DDBJ whole genome shotgun (WGS) entry which is preliminary data.</text>
</comment>
<sequence>MFIVQLACTQQNFQRPIRVTPSPYKASFTSQSKHNQIENYNKPAGGYSFMESTIHEDEVETETETPKRYNMCVEQQGI</sequence>